<protein>
    <recommendedName>
        <fullName evidence="4">ARS binding protein 2</fullName>
    </recommendedName>
</protein>
<feature type="compositionally biased region" description="Low complexity" evidence="1">
    <location>
        <begin position="500"/>
        <end position="525"/>
    </location>
</feature>
<sequence length="783" mass="85767">MGMMHHSGTHILARNVAPRPAPTRRALPHKKVTPETIDNAYAQFILYCNPGVPPETDTTALRDAFRVPPKSGGKSFSTYTLFELIGLFQTKEIKTWADLALQLGVDPPDQDKGQSAQKIQQYAVRLKRWMHSMHIDAFFDYLLGNPHPYWTDIPTAPNPVLEEGRDGVSAEDDMALRSLLPQIRPRRGRKRPDNEDSSRSPSQRPRTESVGEELGMGGAGGGGGGGIQPLDLWPSHAGGTPGTVVYPSPSQDQFSRLNLNIATPGAVWAGDNYSQTPLIPSYSAMTPSPGQQAFWPGQSGDPKATAASSKPKTNKRHGAKVVSSAWRSGGPGGPGKTRGRPPINRQNTSSTSDASPFHAFPAQSSPTYEHVSPHITPNIPTTAIEASPNLSVASMASEPQSNLIMNQQHSAFDTSMQDQSQARTLRTTRSRLSLQVPERAGAEVRLATPPGHSGTAPMVMINGRAIRGHQDSNFGTIPHETDILGMGTFGTANQTYIPFHQQQQQQQQQQHQHQPQHQHYQQQAQTVTSAAMSPNDSFAYSATAQQFQQPSTAPQHQTAAEDHKGIQFIDPTNRTNLDALESFFIYDIVGADWFDAAGNQIPACSVEEAAGIYQQILEDVMKGAASKETFLINVAALIGGSLLRSGRSVKINRMANEDTSSVYDCHYELQVGDVKGTYSIRVTLPHGKWRGVRNKNRENHAHGMGDEDEDAEGEEDDSEQAEKDDDDNDDDDHGDRTKWQKKYRDLLDIVQQQKSELSDIRKGMLKLCQPPRTAEPGEGPMQQ</sequence>
<evidence type="ECO:0000313" key="3">
    <source>
        <dbReference type="Proteomes" id="UP001583177"/>
    </source>
</evidence>
<keyword evidence="3" id="KW-1185">Reference proteome</keyword>
<dbReference type="PANTHER" id="PTHR42048">
    <property type="entry name" value="ARS-BINDING PROTEIN 2"/>
    <property type="match status" value="1"/>
</dbReference>
<feature type="compositionally biased region" description="Basic and acidic residues" evidence="1">
    <location>
        <begin position="695"/>
        <end position="705"/>
    </location>
</feature>
<organism evidence="2 3">
    <name type="scientific">Diaporthe australafricana</name>
    <dbReference type="NCBI Taxonomy" id="127596"/>
    <lineage>
        <taxon>Eukaryota</taxon>
        <taxon>Fungi</taxon>
        <taxon>Dikarya</taxon>
        <taxon>Ascomycota</taxon>
        <taxon>Pezizomycotina</taxon>
        <taxon>Sordariomycetes</taxon>
        <taxon>Sordariomycetidae</taxon>
        <taxon>Diaporthales</taxon>
        <taxon>Diaporthaceae</taxon>
        <taxon>Diaporthe</taxon>
    </lineage>
</organism>
<feature type="region of interest" description="Disordered" evidence="1">
    <location>
        <begin position="1"/>
        <end position="26"/>
    </location>
</feature>
<accession>A0ABR3XD51</accession>
<feature type="compositionally biased region" description="Polar residues" evidence="1">
    <location>
        <begin position="344"/>
        <end position="354"/>
    </location>
</feature>
<proteinExistence type="predicted"/>
<name>A0ABR3XD51_9PEZI</name>
<reference evidence="2 3" key="1">
    <citation type="journal article" date="2024" name="IMA Fungus">
        <title>IMA Genome - F19 : A genome assembly and annotation guide to empower mycologists, including annotated draft genome sequences of Ceratocystis pirilliformis, Diaporthe australafricana, Fusarium ophioides, Paecilomyces lecythidis, and Sporothrix stenoceras.</title>
        <authorList>
            <person name="Aylward J."/>
            <person name="Wilson A.M."/>
            <person name="Visagie C.M."/>
            <person name="Spraker J."/>
            <person name="Barnes I."/>
            <person name="Buitendag C."/>
            <person name="Ceriani C."/>
            <person name="Del Mar Angel L."/>
            <person name="du Plessis D."/>
            <person name="Fuchs T."/>
            <person name="Gasser K."/>
            <person name="Kramer D."/>
            <person name="Li W."/>
            <person name="Munsamy K."/>
            <person name="Piso A."/>
            <person name="Price J.L."/>
            <person name="Sonnekus B."/>
            <person name="Thomas C."/>
            <person name="van der Nest A."/>
            <person name="van Dijk A."/>
            <person name="van Heerden A."/>
            <person name="van Vuuren N."/>
            <person name="Yilmaz N."/>
            <person name="Duong T.A."/>
            <person name="van der Merwe N.A."/>
            <person name="Wingfield M.J."/>
            <person name="Wingfield B.D."/>
        </authorList>
    </citation>
    <scope>NUCLEOTIDE SEQUENCE [LARGE SCALE GENOMIC DNA]</scope>
    <source>
        <strain evidence="2 3">CMW 18300</strain>
    </source>
</reference>
<evidence type="ECO:0008006" key="4">
    <source>
        <dbReference type="Google" id="ProtNLM"/>
    </source>
</evidence>
<feature type="region of interest" description="Disordered" evidence="1">
    <location>
        <begin position="283"/>
        <end position="382"/>
    </location>
</feature>
<evidence type="ECO:0000256" key="1">
    <source>
        <dbReference type="SAM" id="MobiDB-lite"/>
    </source>
</evidence>
<gene>
    <name evidence="2" type="ORF">Daus18300_003736</name>
</gene>
<dbReference type="PANTHER" id="PTHR42048:SF1">
    <property type="entry name" value="ARS-BINDING PROTEIN 2"/>
    <property type="match status" value="1"/>
</dbReference>
<dbReference type="EMBL" id="JAWRVE010000024">
    <property type="protein sequence ID" value="KAL1873864.1"/>
    <property type="molecule type" value="Genomic_DNA"/>
</dbReference>
<feature type="compositionally biased region" description="Gly residues" evidence="1">
    <location>
        <begin position="214"/>
        <end position="227"/>
    </location>
</feature>
<comment type="caution">
    <text evidence="2">The sequence shown here is derived from an EMBL/GenBank/DDBJ whole genome shotgun (WGS) entry which is preliminary data.</text>
</comment>
<evidence type="ECO:0000313" key="2">
    <source>
        <dbReference type="EMBL" id="KAL1873864.1"/>
    </source>
</evidence>
<dbReference type="InterPro" id="IPR018562">
    <property type="entry name" value="ARS-binding_2"/>
</dbReference>
<dbReference type="Proteomes" id="UP001583177">
    <property type="component" value="Unassembled WGS sequence"/>
</dbReference>
<feature type="region of interest" description="Disordered" evidence="1">
    <location>
        <begin position="500"/>
        <end position="529"/>
    </location>
</feature>
<feature type="compositionally biased region" description="Acidic residues" evidence="1">
    <location>
        <begin position="706"/>
        <end position="732"/>
    </location>
</feature>
<dbReference type="Pfam" id="PF09441">
    <property type="entry name" value="Abp2"/>
    <property type="match status" value="1"/>
</dbReference>
<feature type="region of interest" description="Disordered" evidence="1">
    <location>
        <begin position="177"/>
        <end position="249"/>
    </location>
</feature>
<feature type="region of interest" description="Disordered" evidence="1">
    <location>
        <begin position="693"/>
        <end position="783"/>
    </location>
</feature>
<feature type="compositionally biased region" description="Basic and acidic residues" evidence="1">
    <location>
        <begin position="733"/>
        <end position="747"/>
    </location>
</feature>